<dbReference type="OrthoDB" id="205623at2759"/>
<accession>A0A6A4VNP8</accession>
<dbReference type="Pfam" id="PF00685">
    <property type="entry name" value="Sulfotransfer_1"/>
    <property type="match status" value="1"/>
</dbReference>
<dbReference type="Gene3D" id="3.40.50.300">
    <property type="entry name" value="P-loop containing nucleotide triphosphate hydrolases"/>
    <property type="match status" value="1"/>
</dbReference>
<gene>
    <name evidence="4" type="primary">Sult1b1_1</name>
    <name evidence="4" type="ORF">FJT64_000589</name>
</gene>
<evidence type="ECO:0000313" key="5">
    <source>
        <dbReference type="Proteomes" id="UP000440578"/>
    </source>
</evidence>
<keyword evidence="2 4" id="KW-0808">Transferase</keyword>
<dbReference type="SUPFAM" id="SSF52540">
    <property type="entry name" value="P-loop containing nucleoside triphosphate hydrolases"/>
    <property type="match status" value="1"/>
</dbReference>
<dbReference type="InterPro" id="IPR000863">
    <property type="entry name" value="Sulfotransferase_dom"/>
</dbReference>
<sequence>MMPITDRPRPWHIQTHLPLNFLPPALLDTCKAWKRRNHPNMLFVTFEEMKQDLRGVIDRVAAHLGKQPTEKQLEQLERHLSFESMKYNQWVNKENMGYRKTDSSGERIAFMRKGQTGDWKNHLSAEMAQKMDVWMEENLRGTGLELVTELPK</sequence>
<evidence type="ECO:0000313" key="4">
    <source>
        <dbReference type="EMBL" id="KAF0295785.1"/>
    </source>
</evidence>
<name>A0A6A4VNP8_AMPAM</name>
<dbReference type="EMBL" id="VIIS01001598">
    <property type="protein sequence ID" value="KAF0295785.1"/>
    <property type="molecule type" value="Genomic_DNA"/>
</dbReference>
<organism evidence="4 5">
    <name type="scientific">Amphibalanus amphitrite</name>
    <name type="common">Striped barnacle</name>
    <name type="synonym">Balanus amphitrite</name>
    <dbReference type="NCBI Taxonomy" id="1232801"/>
    <lineage>
        <taxon>Eukaryota</taxon>
        <taxon>Metazoa</taxon>
        <taxon>Ecdysozoa</taxon>
        <taxon>Arthropoda</taxon>
        <taxon>Crustacea</taxon>
        <taxon>Multicrustacea</taxon>
        <taxon>Cirripedia</taxon>
        <taxon>Thoracica</taxon>
        <taxon>Thoracicalcarea</taxon>
        <taxon>Balanomorpha</taxon>
        <taxon>Balanoidea</taxon>
        <taxon>Balanidae</taxon>
        <taxon>Amphibalaninae</taxon>
        <taxon>Amphibalanus</taxon>
    </lineage>
</organism>
<dbReference type="PANTHER" id="PTHR11783">
    <property type="entry name" value="SULFOTRANSFERASE SULT"/>
    <property type="match status" value="1"/>
</dbReference>
<proteinExistence type="inferred from homology"/>
<protein>
    <submittedName>
        <fullName evidence="4">Sulfotransferase family cytosolic 1B member 1</fullName>
    </submittedName>
</protein>
<comment type="caution">
    <text evidence="4">The sequence shown here is derived from an EMBL/GenBank/DDBJ whole genome shotgun (WGS) entry which is preliminary data.</text>
</comment>
<dbReference type="AlphaFoldDB" id="A0A6A4VNP8"/>
<evidence type="ECO:0000256" key="2">
    <source>
        <dbReference type="ARBA" id="ARBA00022679"/>
    </source>
</evidence>
<reference evidence="4 5" key="1">
    <citation type="submission" date="2019-07" db="EMBL/GenBank/DDBJ databases">
        <title>Draft genome assembly of a fouling barnacle, Amphibalanus amphitrite (Darwin, 1854): The first reference genome for Thecostraca.</title>
        <authorList>
            <person name="Kim W."/>
        </authorList>
    </citation>
    <scope>NUCLEOTIDE SEQUENCE [LARGE SCALE GENOMIC DNA]</scope>
    <source>
        <strain evidence="4">SNU_AA5</strain>
        <tissue evidence="4">Soma without cirri and trophi</tissue>
    </source>
</reference>
<evidence type="ECO:0000256" key="1">
    <source>
        <dbReference type="ARBA" id="ARBA00005771"/>
    </source>
</evidence>
<comment type="similarity">
    <text evidence="1">Belongs to the sulfotransferase 1 family.</text>
</comment>
<dbReference type="InterPro" id="IPR027417">
    <property type="entry name" value="P-loop_NTPase"/>
</dbReference>
<dbReference type="Proteomes" id="UP000440578">
    <property type="component" value="Unassembled WGS sequence"/>
</dbReference>
<evidence type="ECO:0000259" key="3">
    <source>
        <dbReference type="Pfam" id="PF00685"/>
    </source>
</evidence>
<keyword evidence="5" id="KW-1185">Reference proteome</keyword>
<feature type="domain" description="Sulfotransferase" evidence="3">
    <location>
        <begin position="32"/>
        <end position="143"/>
    </location>
</feature>
<dbReference type="GO" id="GO:0008146">
    <property type="term" value="F:sulfotransferase activity"/>
    <property type="evidence" value="ECO:0007669"/>
    <property type="project" value="InterPro"/>
</dbReference>